<dbReference type="EMBL" id="JACIEC010000001">
    <property type="protein sequence ID" value="MBB4142765.1"/>
    <property type="molecule type" value="Genomic_DNA"/>
</dbReference>
<evidence type="ECO:0000313" key="1">
    <source>
        <dbReference type="EMBL" id="MBB4142765.1"/>
    </source>
</evidence>
<comment type="caution">
    <text evidence="1">The sequence shown here is derived from an EMBL/GenBank/DDBJ whole genome shotgun (WGS) entry which is preliminary data.</text>
</comment>
<accession>A0A7W6PP70</accession>
<reference evidence="1 2" key="1">
    <citation type="submission" date="2020-08" db="EMBL/GenBank/DDBJ databases">
        <title>Genomic Encyclopedia of Type Strains, Phase IV (KMG-IV): sequencing the most valuable type-strain genomes for metagenomic binning, comparative biology and taxonomic classification.</title>
        <authorList>
            <person name="Goeker M."/>
        </authorList>
    </citation>
    <scope>NUCLEOTIDE SEQUENCE [LARGE SCALE GENOMIC DNA]</scope>
    <source>
        <strain evidence="1 2">DSM 29514</strain>
    </source>
</reference>
<dbReference type="RefSeq" id="WP_062552866.1">
    <property type="nucleotide sequence ID" value="NZ_CP049250.1"/>
</dbReference>
<keyword evidence="2" id="KW-1185">Reference proteome</keyword>
<dbReference type="InterPro" id="IPR014456">
    <property type="entry name" value="UCP010244_IM"/>
</dbReference>
<dbReference type="AlphaFoldDB" id="A0A7W6PP70"/>
<sequence>MLRVLLAILTGLVGAALLHLVIIFSLPSFSERDAHSQVMNEGPEFRFHIVGAKPDRAGLAKQDPFLEIAVCAFDITDQPVRLTSANGVPFWSMATFDSASNETFSINDRTAADRTLDVIVATPVQATALRKALASTQVQPIIVETAQVEGYAVLRALVPQQSFREAALQFLTKADCSPMEWE</sequence>
<evidence type="ECO:0000313" key="2">
    <source>
        <dbReference type="Proteomes" id="UP000519897"/>
    </source>
</evidence>
<organism evidence="1 2">
    <name type="scientific">Rhizobium rhizoryzae</name>
    <dbReference type="NCBI Taxonomy" id="451876"/>
    <lineage>
        <taxon>Bacteria</taxon>
        <taxon>Pseudomonadati</taxon>
        <taxon>Pseudomonadota</taxon>
        <taxon>Alphaproteobacteria</taxon>
        <taxon>Hyphomicrobiales</taxon>
        <taxon>Rhizobiaceae</taxon>
        <taxon>Rhizobium/Agrobacterium group</taxon>
        <taxon>Rhizobium</taxon>
    </lineage>
</organism>
<proteinExistence type="predicted"/>
<dbReference type="Proteomes" id="UP000519897">
    <property type="component" value="Unassembled WGS sequence"/>
</dbReference>
<dbReference type="PIRSF" id="PIRSF010244">
    <property type="entry name" value="UCP010244_imp"/>
    <property type="match status" value="1"/>
</dbReference>
<name>A0A7W6PP70_9HYPH</name>
<protein>
    <submittedName>
        <fullName evidence="1">Putative membrane protein</fullName>
    </submittedName>
</protein>
<gene>
    <name evidence="1" type="ORF">GGQ72_001264</name>
</gene>